<dbReference type="HOGENOM" id="CLU_005947_3_0_1"/>
<feature type="transmembrane region" description="Helical" evidence="10">
    <location>
        <begin position="653"/>
        <end position="676"/>
    </location>
</feature>
<dbReference type="STRING" id="914234.M2QLW3"/>
<keyword evidence="6 10" id="KW-0630">Potassium</keyword>
<dbReference type="GO" id="GO:1990573">
    <property type="term" value="P:potassium ion import across plasma membrane"/>
    <property type="evidence" value="ECO:0007669"/>
    <property type="project" value="TreeGrafter"/>
</dbReference>
<keyword evidence="8 10" id="KW-0406">Ion transport</keyword>
<reference evidence="12 13" key="1">
    <citation type="journal article" date="2012" name="Proc. Natl. Acad. Sci. U.S.A.">
        <title>Comparative genomics of Ceriporiopsis subvermispora and Phanerochaete chrysosporium provide insight into selective ligninolysis.</title>
        <authorList>
            <person name="Fernandez-Fueyo E."/>
            <person name="Ruiz-Duenas F.J."/>
            <person name="Ferreira P."/>
            <person name="Floudas D."/>
            <person name="Hibbett D.S."/>
            <person name="Canessa P."/>
            <person name="Larrondo L.F."/>
            <person name="James T.Y."/>
            <person name="Seelenfreund D."/>
            <person name="Lobos S."/>
            <person name="Polanco R."/>
            <person name="Tello M."/>
            <person name="Honda Y."/>
            <person name="Watanabe T."/>
            <person name="Watanabe T."/>
            <person name="Ryu J.S."/>
            <person name="Kubicek C.P."/>
            <person name="Schmoll M."/>
            <person name="Gaskell J."/>
            <person name="Hammel K.E."/>
            <person name="St John F.J."/>
            <person name="Vanden Wymelenberg A."/>
            <person name="Sabat G."/>
            <person name="Splinter BonDurant S."/>
            <person name="Syed K."/>
            <person name="Yadav J.S."/>
            <person name="Doddapaneni H."/>
            <person name="Subramanian V."/>
            <person name="Lavin J.L."/>
            <person name="Oguiza J.A."/>
            <person name="Perez G."/>
            <person name="Pisabarro A.G."/>
            <person name="Ramirez L."/>
            <person name="Santoyo F."/>
            <person name="Master E."/>
            <person name="Coutinho P.M."/>
            <person name="Henrissat B."/>
            <person name="Lombard V."/>
            <person name="Magnuson J.K."/>
            <person name="Kuees U."/>
            <person name="Hori C."/>
            <person name="Igarashi K."/>
            <person name="Samejima M."/>
            <person name="Held B.W."/>
            <person name="Barry K.W."/>
            <person name="LaButti K.M."/>
            <person name="Lapidus A."/>
            <person name="Lindquist E.A."/>
            <person name="Lucas S.M."/>
            <person name="Riley R."/>
            <person name="Salamov A.A."/>
            <person name="Hoffmeister D."/>
            <person name="Schwenk D."/>
            <person name="Hadar Y."/>
            <person name="Yarden O."/>
            <person name="de Vries R.P."/>
            <person name="Wiebenga A."/>
            <person name="Stenlid J."/>
            <person name="Eastwood D."/>
            <person name="Grigoriev I.V."/>
            <person name="Berka R.M."/>
            <person name="Blanchette R.A."/>
            <person name="Kersten P."/>
            <person name="Martinez A.T."/>
            <person name="Vicuna R."/>
            <person name="Cullen D."/>
        </authorList>
    </citation>
    <scope>NUCLEOTIDE SEQUENCE [LARGE SCALE GENOMIC DNA]</scope>
    <source>
        <strain evidence="12 13">B</strain>
    </source>
</reference>
<feature type="transmembrane region" description="Helical" evidence="10">
    <location>
        <begin position="618"/>
        <end position="641"/>
    </location>
</feature>
<evidence type="ECO:0000256" key="1">
    <source>
        <dbReference type="ARBA" id="ARBA00004141"/>
    </source>
</evidence>
<keyword evidence="3 10" id="KW-0813">Transport</keyword>
<feature type="region of interest" description="Disordered" evidence="11">
    <location>
        <begin position="334"/>
        <end position="354"/>
    </location>
</feature>
<evidence type="ECO:0000256" key="8">
    <source>
        <dbReference type="ARBA" id="ARBA00023065"/>
    </source>
</evidence>
<feature type="compositionally biased region" description="Basic and acidic residues" evidence="11">
    <location>
        <begin position="261"/>
        <end position="273"/>
    </location>
</feature>
<dbReference type="InterPro" id="IPR004773">
    <property type="entry name" value="K/Na_transp_Trk1/HKT1"/>
</dbReference>
<evidence type="ECO:0000313" key="13">
    <source>
        <dbReference type="Proteomes" id="UP000016930"/>
    </source>
</evidence>
<feature type="transmembrane region" description="Helical" evidence="10">
    <location>
        <begin position="28"/>
        <end position="48"/>
    </location>
</feature>
<keyword evidence="7 10" id="KW-1133">Transmembrane helix</keyword>
<keyword evidence="4 10" id="KW-0633">Potassium transport</keyword>
<evidence type="ECO:0000256" key="4">
    <source>
        <dbReference type="ARBA" id="ARBA00022538"/>
    </source>
</evidence>
<feature type="transmembrane region" description="Helical" evidence="10">
    <location>
        <begin position="539"/>
        <end position="568"/>
    </location>
</feature>
<evidence type="ECO:0000256" key="7">
    <source>
        <dbReference type="ARBA" id="ARBA00022989"/>
    </source>
</evidence>
<feature type="region of interest" description="Disordered" evidence="11">
    <location>
        <begin position="851"/>
        <end position="911"/>
    </location>
</feature>
<organism evidence="12 13">
    <name type="scientific">Ceriporiopsis subvermispora (strain B)</name>
    <name type="common">White-rot fungus</name>
    <name type="synonym">Gelatoporia subvermispora</name>
    <dbReference type="NCBI Taxonomy" id="914234"/>
    <lineage>
        <taxon>Eukaryota</taxon>
        <taxon>Fungi</taxon>
        <taxon>Dikarya</taxon>
        <taxon>Basidiomycota</taxon>
        <taxon>Agaricomycotina</taxon>
        <taxon>Agaricomycetes</taxon>
        <taxon>Polyporales</taxon>
        <taxon>Gelatoporiaceae</taxon>
        <taxon>Gelatoporia</taxon>
    </lineage>
</organism>
<feature type="transmembrane region" description="Helical" evidence="10">
    <location>
        <begin position="592"/>
        <end position="612"/>
    </location>
</feature>
<feature type="compositionally biased region" description="Basic and acidic residues" evidence="11">
    <location>
        <begin position="865"/>
        <end position="894"/>
    </location>
</feature>
<feature type="compositionally biased region" description="Basic and acidic residues" evidence="11">
    <location>
        <begin position="901"/>
        <end position="911"/>
    </location>
</feature>
<proteinExistence type="inferred from homology"/>
<feature type="region of interest" description="Disordered" evidence="11">
    <location>
        <begin position="238"/>
        <end position="291"/>
    </location>
</feature>
<comment type="similarity">
    <text evidence="2 10">Belongs to the TrkH potassium transport family.</text>
</comment>
<keyword evidence="9 10" id="KW-0472">Membrane</keyword>
<dbReference type="Proteomes" id="UP000016930">
    <property type="component" value="Unassembled WGS sequence"/>
</dbReference>
<dbReference type="InterPro" id="IPR015958">
    <property type="entry name" value="Trk1_fungi"/>
</dbReference>
<feature type="compositionally biased region" description="Basic and acidic residues" evidence="11">
    <location>
        <begin position="340"/>
        <end position="350"/>
    </location>
</feature>
<evidence type="ECO:0000256" key="9">
    <source>
        <dbReference type="ARBA" id="ARBA00023136"/>
    </source>
</evidence>
<gene>
    <name evidence="12" type="ORF">CERSUDRAFT_118212</name>
</gene>
<dbReference type="PIRSF" id="PIRSF002450">
    <property type="entry name" value="K+_transpter_TRK"/>
    <property type="match status" value="1"/>
</dbReference>
<dbReference type="GO" id="GO:0005886">
    <property type="term" value="C:plasma membrane"/>
    <property type="evidence" value="ECO:0007669"/>
    <property type="project" value="InterPro"/>
</dbReference>
<feature type="transmembrane region" description="Helical" evidence="10">
    <location>
        <begin position="733"/>
        <end position="750"/>
    </location>
</feature>
<dbReference type="PANTHER" id="PTHR31064:SF30">
    <property type="entry name" value="HIGH-AFFINITY POTASSIUM TRANSPORT PROTEIN-RELATED"/>
    <property type="match status" value="1"/>
</dbReference>
<evidence type="ECO:0000256" key="2">
    <source>
        <dbReference type="ARBA" id="ARBA00009137"/>
    </source>
</evidence>
<feature type="compositionally biased region" description="Basic and acidic residues" evidence="11">
    <location>
        <begin position="173"/>
        <end position="187"/>
    </location>
</feature>
<evidence type="ECO:0000256" key="10">
    <source>
        <dbReference type="PIRNR" id="PIRNR002450"/>
    </source>
</evidence>
<dbReference type="AlphaFoldDB" id="M2QLW3"/>
<dbReference type="EMBL" id="KB445807">
    <property type="protein sequence ID" value="EMD33150.1"/>
    <property type="molecule type" value="Genomic_DNA"/>
</dbReference>
<accession>M2QLW3</accession>
<protein>
    <recommendedName>
        <fullName evidence="10">Potassium transport protein</fullName>
    </recommendedName>
</protein>
<dbReference type="GO" id="GO:0140107">
    <property type="term" value="F:high-affinity potassium ion transmembrane transporter activity"/>
    <property type="evidence" value="ECO:0007669"/>
    <property type="project" value="TreeGrafter"/>
</dbReference>
<dbReference type="PANTHER" id="PTHR31064">
    <property type="entry name" value="POTASSIUM TRANSPORT PROTEIN DDB_G0292412-RELATED"/>
    <property type="match status" value="1"/>
</dbReference>
<evidence type="ECO:0000313" key="12">
    <source>
        <dbReference type="EMBL" id="EMD33150.1"/>
    </source>
</evidence>
<name>M2QLW3_CERS8</name>
<evidence type="ECO:0000256" key="5">
    <source>
        <dbReference type="ARBA" id="ARBA00022692"/>
    </source>
</evidence>
<dbReference type="InterPro" id="IPR051143">
    <property type="entry name" value="TrkH_K-transport"/>
</dbReference>
<sequence>MPSFRPLRRLSRRCHNVWKYIWGHLNFYRVHILFFTFTPLIMSGIFFASNGEFRISYIDSLFNCVSAMTVCGLATVDLSTLTPFQQFLLFLQMILGSPVSVSWVMVYIRRNFFARKFEHIVKRNLARRMANQTNSPVQVKMVPLWRRALGLLFHRGRASTKTKVTNESSSSSSHEHNRPSGARLRPDMIRRMDDAPKLVNPSGLISEGRPQVTHVQSFVNRDPPVQPDRVRPRHLSFSQAEANKADTIDDSESTSGSSGLRGEHEWQQQEEHQLQTVQENPRTLGPPSALQPFLRSQSLAPTSTNHMPRTQTVEFASPPHMSRDAAHHENESYLQPIDHNGSDHFSSHDHRSFRRPTMSIPRTATAHTYRSRRTLHKGFGGFPMPHEIISSIMRRLFPTLERKLTRTITMPRTRTIASHHAAQAGARPVSYISFEAVVGRNSVFHSLTTEQLEELGGVEYRALTALLWIVGGYHVLLQLLAFVIIAPYISAPRWAADFVPPMLHRTVSPVWFSAFQVVSSYTNSGMSLEDQSMVPFQRAYPMIVVMIILILAGNTAFPVFLRFLVWVLSKIAPRKSRSNETLHFLLDHPRRCFVYLFPAHQTWFLVTVLISLNFTDWVFFLILDIGNSAITSIPAGVRVIIGLLQAVAVRASGFGTVALSALAPAVKVLYVLMMYVSVYPIAMSVRSTNVYEEKSLGIFEDESSSLDEEAFNPTGNRVTVWSRYLAMHMRKQLSFDMWWLGLALFLVCIIERSSIDNPDKQSWFNIFTILFELVSAYGTVGLSLGVPYANFSFSGALTPLSKVIVCGVMLRGRHRGLPVAIDRAVMLPIEFGDHFEQDEEVAEQEDDIVEPDTEMGQMPSGNVETIHEKQEHPRGDQESPDRHADTHESSHELQQRTNTRHTYEEAELGEH</sequence>
<feature type="transmembrane region" description="Helical" evidence="10">
    <location>
        <begin position="465"/>
        <end position="489"/>
    </location>
</feature>
<keyword evidence="13" id="KW-1185">Reference proteome</keyword>
<dbReference type="OrthoDB" id="9999863at2759"/>
<dbReference type="NCBIfam" id="TIGR00934">
    <property type="entry name" value="2a38euk"/>
    <property type="match status" value="1"/>
</dbReference>
<feature type="transmembrane region" description="Helical" evidence="10">
    <location>
        <begin position="762"/>
        <end position="785"/>
    </location>
</feature>
<dbReference type="Pfam" id="PF02386">
    <property type="entry name" value="TrkH"/>
    <property type="match status" value="1"/>
</dbReference>
<evidence type="ECO:0000256" key="6">
    <source>
        <dbReference type="ARBA" id="ARBA00022958"/>
    </source>
</evidence>
<keyword evidence="5 10" id="KW-0812">Transmembrane</keyword>
<feature type="region of interest" description="Disordered" evidence="11">
    <location>
        <begin position="159"/>
        <end position="187"/>
    </location>
</feature>
<dbReference type="GO" id="GO:0030007">
    <property type="term" value="P:intracellular potassium ion homeostasis"/>
    <property type="evidence" value="ECO:0007669"/>
    <property type="project" value="UniProtKB-UniRule"/>
</dbReference>
<evidence type="ECO:0000256" key="11">
    <source>
        <dbReference type="SAM" id="MobiDB-lite"/>
    </source>
</evidence>
<feature type="transmembrane region" description="Helical" evidence="10">
    <location>
        <begin position="87"/>
        <end position="108"/>
    </location>
</feature>
<evidence type="ECO:0000256" key="3">
    <source>
        <dbReference type="ARBA" id="ARBA00022448"/>
    </source>
</evidence>
<comment type="subcellular location">
    <subcellularLocation>
        <location evidence="1">Membrane</location>
        <topology evidence="1">Multi-pass membrane protein</topology>
    </subcellularLocation>
</comment>
<dbReference type="InterPro" id="IPR003445">
    <property type="entry name" value="Cat_transpt"/>
</dbReference>
<feature type="transmembrane region" description="Helical" evidence="10">
    <location>
        <begin position="60"/>
        <end position="81"/>
    </location>
</feature>